<evidence type="ECO:0000313" key="7">
    <source>
        <dbReference type="Proteomes" id="UP000068026"/>
    </source>
</evidence>
<sequence>MLRIAICDDHPEELEVNSEYIREYLDTHTLEAEIKEFSHPDKILTTIETESFHLYILDIVMPMVSGIELGKEIRRIDREAQIIYATTEPQFALQAYAASPINYLVKPINKAQLFDTLTLAISKADLAEEQTYAVKTADSLRVIKLSEIVCCEYRNHTVLFFLSNGEEVQSRTIRESFAKYTSLILKDRHFLQCHTAFVVNLRRVERFAKDSFTLCGGKIIPIAVKQYAAVRDTYMDYLMARGSSND</sequence>
<dbReference type="EMBL" id="FQUA01000015">
    <property type="protein sequence ID" value="SHF06797.1"/>
    <property type="molecule type" value="Genomic_DNA"/>
</dbReference>
<dbReference type="Pfam" id="PF04397">
    <property type="entry name" value="LytTR"/>
    <property type="match status" value="1"/>
</dbReference>
<evidence type="ECO:0000256" key="3">
    <source>
        <dbReference type="PROSITE-ProRule" id="PRU00169"/>
    </source>
</evidence>
<evidence type="ECO:0000313" key="6">
    <source>
        <dbReference type="EMBL" id="SHF06797.1"/>
    </source>
</evidence>
<feature type="domain" description="Response regulatory" evidence="4">
    <location>
        <begin position="3"/>
        <end position="121"/>
    </location>
</feature>
<dbReference type="InterPro" id="IPR007492">
    <property type="entry name" value="LytTR_DNA-bd_dom"/>
</dbReference>
<accession>A0A0X1U8M6</accession>
<dbReference type="AlphaFoldDB" id="A0A0X1U8M6"/>
<comment type="function">
    <text evidence="2">May play the central regulatory role in sporulation. It may be an element of the effector pathway responsible for the activation of sporulation genes in response to nutritional stress. Spo0A may act in concert with spo0H (a sigma factor) to control the expression of some genes that are critical to the sporulation process.</text>
</comment>
<keyword evidence="3" id="KW-0597">Phosphoprotein</keyword>
<dbReference type="PROSITE" id="PS50110">
    <property type="entry name" value="RESPONSE_REGULATORY"/>
    <property type="match status" value="1"/>
</dbReference>
<reference evidence="5 7" key="1">
    <citation type="journal article" date="2016" name="Genome Announc.">
        <title>Complete Genome Sequence of the Amino Acid-Fermenting Clostridium propionicum X2 (DSM 1682).</title>
        <authorList>
            <person name="Poehlein A."/>
            <person name="Schlien K."/>
            <person name="Chowdhury N.P."/>
            <person name="Gottschalk G."/>
            <person name="Buckel W."/>
            <person name="Daniel R."/>
        </authorList>
    </citation>
    <scope>NUCLEOTIDE SEQUENCE [LARGE SCALE GENOMIC DNA]</scope>
    <source>
        <strain evidence="5 7">X2</strain>
    </source>
</reference>
<evidence type="ECO:0000313" key="8">
    <source>
        <dbReference type="Proteomes" id="UP000184204"/>
    </source>
</evidence>
<dbReference type="Proteomes" id="UP000184204">
    <property type="component" value="Unassembled WGS sequence"/>
</dbReference>
<dbReference type="SMART" id="SM00448">
    <property type="entry name" value="REC"/>
    <property type="match status" value="1"/>
</dbReference>
<dbReference type="Gene3D" id="3.40.50.2300">
    <property type="match status" value="1"/>
</dbReference>
<dbReference type="SUPFAM" id="SSF52172">
    <property type="entry name" value="CheY-like"/>
    <property type="match status" value="1"/>
</dbReference>
<evidence type="ECO:0000259" key="4">
    <source>
        <dbReference type="PROSITE" id="PS50110"/>
    </source>
</evidence>
<name>A0A0X1U8M6_ANAPI</name>
<reference evidence="8" key="3">
    <citation type="submission" date="2016-11" db="EMBL/GenBank/DDBJ databases">
        <authorList>
            <person name="Jaros S."/>
            <person name="Januszkiewicz K."/>
            <person name="Wedrychowicz H."/>
        </authorList>
    </citation>
    <scope>NUCLEOTIDE SEQUENCE [LARGE SCALE GENOMIC DNA]</scope>
    <source>
        <strain evidence="8">DSM 1682</strain>
    </source>
</reference>
<dbReference type="InterPro" id="IPR046947">
    <property type="entry name" value="LytR-like"/>
</dbReference>
<evidence type="ECO:0000256" key="2">
    <source>
        <dbReference type="ARBA" id="ARBA00024867"/>
    </source>
</evidence>
<evidence type="ECO:0000313" key="5">
    <source>
        <dbReference type="EMBL" id="AMJ41293.1"/>
    </source>
</evidence>
<dbReference type="Proteomes" id="UP000068026">
    <property type="component" value="Chromosome"/>
</dbReference>
<organism evidence="6 8">
    <name type="scientific">Anaerotignum propionicum DSM 1682</name>
    <dbReference type="NCBI Taxonomy" id="991789"/>
    <lineage>
        <taxon>Bacteria</taxon>
        <taxon>Bacillati</taxon>
        <taxon>Bacillota</taxon>
        <taxon>Clostridia</taxon>
        <taxon>Lachnospirales</taxon>
        <taxon>Anaerotignaceae</taxon>
        <taxon>Anaerotignum</taxon>
    </lineage>
</organism>
<dbReference type="KEGG" id="cpro:CPRO_17030"/>
<dbReference type="Pfam" id="PF00072">
    <property type="entry name" value="Response_reg"/>
    <property type="match status" value="1"/>
</dbReference>
<reference evidence="7" key="2">
    <citation type="submission" date="2016-01" db="EMBL/GenBank/DDBJ databases">
        <authorList>
            <person name="Poehlein A."/>
            <person name="Schlien K."/>
            <person name="Gottschalk G."/>
            <person name="Buckel W."/>
            <person name="Daniel R."/>
        </authorList>
    </citation>
    <scope>NUCLEOTIDE SEQUENCE [LARGE SCALE GENOMIC DNA]</scope>
    <source>
        <strain evidence="7">X2</strain>
    </source>
</reference>
<evidence type="ECO:0000256" key="1">
    <source>
        <dbReference type="ARBA" id="ARBA00018672"/>
    </source>
</evidence>
<dbReference type="GO" id="GO:0000156">
    <property type="term" value="F:phosphorelay response regulator activity"/>
    <property type="evidence" value="ECO:0007669"/>
    <property type="project" value="InterPro"/>
</dbReference>
<keyword evidence="7" id="KW-1185">Reference proteome</keyword>
<dbReference type="SMART" id="SM00850">
    <property type="entry name" value="LytTR"/>
    <property type="match status" value="1"/>
</dbReference>
<gene>
    <name evidence="5" type="primary">yehT</name>
    <name evidence="5" type="ORF">CPRO_17030</name>
    <name evidence="6" type="ORF">SAMN02745151_02682</name>
</gene>
<dbReference type="PANTHER" id="PTHR37299:SF1">
    <property type="entry name" value="STAGE 0 SPORULATION PROTEIN A HOMOLOG"/>
    <property type="match status" value="1"/>
</dbReference>
<reference evidence="6" key="4">
    <citation type="submission" date="2016-11" db="EMBL/GenBank/DDBJ databases">
        <authorList>
            <person name="Varghese N."/>
            <person name="Submissions S."/>
        </authorList>
    </citation>
    <scope>NUCLEOTIDE SEQUENCE</scope>
    <source>
        <strain evidence="6">DSM 1682</strain>
    </source>
</reference>
<dbReference type="GO" id="GO:0003677">
    <property type="term" value="F:DNA binding"/>
    <property type="evidence" value="ECO:0007669"/>
    <property type="project" value="InterPro"/>
</dbReference>
<dbReference type="Gene3D" id="2.40.50.1020">
    <property type="entry name" value="LytTr DNA-binding domain"/>
    <property type="match status" value="1"/>
</dbReference>
<dbReference type="InterPro" id="IPR001789">
    <property type="entry name" value="Sig_transdc_resp-reg_receiver"/>
</dbReference>
<dbReference type="EMBL" id="CP014223">
    <property type="protein sequence ID" value="AMJ41293.1"/>
    <property type="molecule type" value="Genomic_DNA"/>
</dbReference>
<feature type="modified residue" description="4-aspartylphosphate" evidence="3">
    <location>
        <position position="58"/>
    </location>
</feature>
<protein>
    <recommendedName>
        <fullName evidence="1">Stage 0 sporulation protein A homolog</fullName>
    </recommendedName>
</protein>
<dbReference type="InterPro" id="IPR011006">
    <property type="entry name" value="CheY-like_superfamily"/>
</dbReference>
<dbReference type="OrthoDB" id="9802383at2"/>
<dbReference type="PANTHER" id="PTHR37299">
    <property type="entry name" value="TRANSCRIPTIONAL REGULATOR-RELATED"/>
    <property type="match status" value="1"/>
</dbReference>
<proteinExistence type="predicted"/>